<dbReference type="Gene3D" id="3.40.50.720">
    <property type="entry name" value="NAD(P)-binding Rossmann-like Domain"/>
    <property type="match status" value="2"/>
</dbReference>
<evidence type="ECO:0000256" key="2">
    <source>
        <dbReference type="SAM" id="MobiDB-lite"/>
    </source>
</evidence>
<dbReference type="Proteomes" id="UP001501417">
    <property type="component" value="Unassembled WGS sequence"/>
</dbReference>
<dbReference type="PROSITE" id="PS51201">
    <property type="entry name" value="RCK_N"/>
    <property type="match status" value="1"/>
</dbReference>
<dbReference type="InterPro" id="IPR003148">
    <property type="entry name" value="RCK_N"/>
</dbReference>
<evidence type="ECO:0000313" key="6">
    <source>
        <dbReference type="EMBL" id="GAA4292910.1"/>
    </source>
</evidence>
<dbReference type="InterPro" id="IPR050721">
    <property type="entry name" value="Trk_Ktr_HKT_K-transport"/>
</dbReference>
<dbReference type="Gene3D" id="1.10.287.70">
    <property type="match status" value="1"/>
</dbReference>
<reference evidence="7" key="1">
    <citation type="journal article" date="2019" name="Int. J. Syst. Evol. Microbiol.">
        <title>The Global Catalogue of Microorganisms (GCM) 10K type strain sequencing project: providing services to taxonomists for standard genome sequencing and annotation.</title>
        <authorList>
            <consortium name="The Broad Institute Genomics Platform"/>
            <consortium name="The Broad Institute Genome Sequencing Center for Infectious Disease"/>
            <person name="Wu L."/>
            <person name="Ma J."/>
        </authorList>
    </citation>
    <scope>NUCLEOTIDE SEQUENCE [LARGE SCALE GENOMIC DNA]</scope>
    <source>
        <strain evidence="7">JCM 17782</strain>
    </source>
</reference>
<keyword evidence="6" id="KW-0407">Ion channel</keyword>
<proteinExistence type="predicted"/>
<keyword evidence="3" id="KW-0812">Transmembrane</keyword>
<feature type="domain" description="RCK N-terminal" evidence="4">
    <location>
        <begin position="335"/>
        <end position="465"/>
    </location>
</feature>
<comment type="caution">
    <text evidence="6">The sequence shown here is derived from an EMBL/GenBank/DDBJ whole genome shotgun (WGS) entry which is preliminary data.</text>
</comment>
<evidence type="ECO:0000259" key="4">
    <source>
        <dbReference type="PROSITE" id="PS51201"/>
    </source>
</evidence>
<feature type="transmembrane region" description="Helical" evidence="3">
    <location>
        <begin position="233"/>
        <end position="256"/>
    </location>
</feature>
<gene>
    <name evidence="6" type="ORF">GCM10023161_40700</name>
</gene>
<keyword evidence="3" id="KW-0472">Membrane</keyword>
<evidence type="ECO:0000256" key="1">
    <source>
        <dbReference type="ARBA" id="ARBA00004651"/>
    </source>
</evidence>
<dbReference type="EMBL" id="BAABGF010000043">
    <property type="protein sequence ID" value="GAA4292910.1"/>
    <property type="molecule type" value="Genomic_DNA"/>
</dbReference>
<keyword evidence="3" id="KW-1133">Transmembrane helix</keyword>
<dbReference type="PROSITE" id="PS51202">
    <property type="entry name" value="RCK_C"/>
    <property type="match status" value="1"/>
</dbReference>
<dbReference type="PANTHER" id="PTHR43833">
    <property type="entry name" value="POTASSIUM CHANNEL PROTEIN 2-RELATED-RELATED"/>
    <property type="match status" value="1"/>
</dbReference>
<accession>A0ABP8F238</accession>
<name>A0ABP8F238_9MYCO</name>
<dbReference type="GO" id="GO:0034220">
    <property type="term" value="P:monoatomic ion transmembrane transport"/>
    <property type="evidence" value="ECO:0007669"/>
    <property type="project" value="UniProtKB-KW"/>
</dbReference>
<keyword evidence="6" id="KW-0813">Transport</keyword>
<dbReference type="InterPro" id="IPR006037">
    <property type="entry name" value="RCK_C"/>
</dbReference>
<dbReference type="SUPFAM" id="SSF81324">
    <property type="entry name" value="Voltage-gated potassium channels"/>
    <property type="match status" value="1"/>
</dbReference>
<dbReference type="InterPro" id="IPR013099">
    <property type="entry name" value="K_chnl_dom"/>
</dbReference>
<organism evidence="6 7">
    <name type="scientific">Mycobacterium paraffinicum</name>
    <dbReference type="NCBI Taxonomy" id="53378"/>
    <lineage>
        <taxon>Bacteria</taxon>
        <taxon>Bacillati</taxon>
        <taxon>Actinomycetota</taxon>
        <taxon>Actinomycetes</taxon>
        <taxon>Mycobacteriales</taxon>
        <taxon>Mycobacteriaceae</taxon>
        <taxon>Mycobacterium</taxon>
    </lineage>
</organism>
<feature type="domain" description="RCK C-terminal" evidence="5">
    <location>
        <begin position="485"/>
        <end position="567"/>
    </location>
</feature>
<dbReference type="Pfam" id="PF07885">
    <property type="entry name" value="Ion_trans_2"/>
    <property type="match status" value="1"/>
</dbReference>
<evidence type="ECO:0000256" key="3">
    <source>
        <dbReference type="SAM" id="Phobius"/>
    </source>
</evidence>
<feature type="region of interest" description="Disordered" evidence="2">
    <location>
        <begin position="587"/>
        <end position="613"/>
    </location>
</feature>
<dbReference type="InterPro" id="IPR036721">
    <property type="entry name" value="RCK_C_sf"/>
</dbReference>
<dbReference type="Pfam" id="PF02254">
    <property type="entry name" value="TrkA_N"/>
    <property type="match status" value="2"/>
</dbReference>
<dbReference type="SUPFAM" id="SSF51735">
    <property type="entry name" value="NAD(P)-binding Rossmann-fold domains"/>
    <property type="match status" value="2"/>
</dbReference>
<evidence type="ECO:0000313" key="7">
    <source>
        <dbReference type="Proteomes" id="UP001501417"/>
    </source>
</evidence>
<keyword evidence="6" id="KW-0406">Ion transport</keyword>
<sequence length="613" mass="65374">MTQCIIVSGDDALASTIVDELKRAGASVARLLDSELAGARVKTELAKAGVATASAVVCAGDDDATNLEIALLARKANPNIRVVARVANDVLRDAVAADEGPSAILGVADLAGAAVVEACLARTTHPFEVAGIEFVAFGAEAPFDASLREIYGDLAPVAMVPNENAANAGEVLVCPGRDLRVSAGDWTAMIGTTEEVAACGVKVPRQDRMRARQSRLRRVLYAARALPDEVNPAFYPVIAALILLVIGSTTLLHFSYTHPGMSWTDAFYFTNETITTTGYGDFSFAKQPTWLRLYAAVLMLAGVTTTALLVAFIADVLLSRRFLTLSAGPRARHLRNHIIVVGLSALGVRVVTDLTEAGYDVAVIERDQNNPFLSTTAELDVPVIFGDATLRPTLEAARVDSARAVAVLTRDDMVNIETGIVVREMLGSEPAPSGNRWSKVPLVLRVYDHDLGSAVAQRFGFENVRSTVELTAPWFIGAAMGLQVLGTFSVGNRSFLIGGMYVQAGSELDGLQMFEVSTQTRVIAVTRHDAPVRLHPRRDSRLSAGDTVYLVGPYRELIATLRKGQPLPRPAADGSLTGDECRCADAGMDADASNEDNVRRLQPIRGGRGVASH</sequence>
<dbReference type="InterPro" id="IPR036291">
    <property type="entry name" value="NAD(P)-bd_dom_sf"/>
</dbReference>
<protein>
    <submittedName>
        <fullName evidence="6">Potassium channel protein</fullName>
    </submittedName>
</protein>
<comment type="subcellular location">
    <subcellularLocation>
        <location evidence="1">Cell membrane</location>
        <topology evidence="1">Multi-pass membrane protein</topology>
    </subcellularLocation>
</comment>
<evidence type="ECO:0000259" key="5">
    <source>
        <dbReference type="PROSITE" id="PS51202"/>
    </source>
</evidence>
<feature type="transmembrane region" description="Helical" evidence="3">
    <location>
        <begin position="293"/>
        <end position="318"/>
    </location>
</feature>
<dbReference type="PANTHER" id="PTHR43833:SF11">
    <property type="entry name" value="VOLTAGE-GATED POTASSIUM CHANNEL KCH"/>
    <property type="match status" value="1"/>
</dbReference>
<keyword evidence="7" id="KW-1185">Reference proteome</keyword>
<dbReference type="SUPFAM" id="SSF116726">
    <property type="entry name" value="TrkA C-terminal domain-like"/>
    <property type="match status" value="1"/>
</dbReference>